<dbReference type="SUPFAM" id="SSF51445">
    <property type="entry name" value="(Trans)glycosidases"/>
    <property type="match status" value="1"/>
</dbReference>
<dbReference type="EMBL" id="VYYT01000063">
    <property type="protein sequence ID" value="KAK2772796.1"/>
    <property type="molecule type" value="Genomic_DNA"/>
</dbReference>
<organism evidence="2 3">
    <name type="scientific">Colletotrichum kahawae</name>
    <name type="common">Coffee berry disease fungus</name>
    <dbReference type="NCBI Taxonomy" id="34407"/>
    <lineage>
        <taxon>Eukaryota</taxon>
        <taxon>Fungi</taxon>
        <taxon>Dikarya</taxon>
        <taxon>Ascomycota</taxon>
        <taxon>Pezizomycotina</taxon>
        <taxon>Sordariomycetes</taxon>
        <taxon>Hypocreomycetidae</taxon>
        <taxon>Glomerellales</taxon>
        <taxon>Glomerellaceae</taxon>
        <taxon>Colletotrichum</taxon>
        <taxon>Colletotrichum gloeosporioides species complex</taxon>
    </lineage>
</organism>
<sequence>MVQDLVPQSRSTCAVPYASIPGPFSNVGLPHLIFANRHEGGLRTMMHRDRNHPSVVVWSFSNEVSEQQIGDPSTVPALELHGIVREERDSGDSIGGLVA</sequence>
<dbReference type="InterPro" id="IPR023232">
    <property type="entry name" value="Glyco_hydro_2_AS"/>
</dbReference>
<dbReference type="GO" id="GO:0004553">
    <property type="term" value="F:hydrolase activity, hydrolyzing O-glycosyl compounds"/>
    <property type="evidence" value="ECO:0007669"/>
    <property type="project" value="InterPro"/>
</dbReference>
<reference evidence="2" key="1">
    <citation type="submission" date="2023-02" db="EMBL/GenBank/DDBJ databases">
        <title>Colletotrichum kahawae CIFC_Que2 genome sequencing and assembly.</title>
        <authorList>
            <person name="Baroncelli R."/>
        </authorList>
    </citation>
    <scope>NUCLEOTIDE SEQUENCE</scope>
    <source>
        <strain evidence="2">CIFC_Que2</strain>
    </source>
</reference>
<name>A0AAD9YM71_COLKA</name>
<dbReference type="AlphaFoldDB" id="A0AAD9YM71"/>
<proteinExistence type="predicted"/>
<dbReference type="PROSITE" id="PS00608">
    <property type="entry name" value="GLYCOSYL_HYDROL_F2_2"/>
    <property type="match status" value="1"/>
</dbReference>
<protein>
    <submittedName>
        <fullName evidence="2">Beta-galactosidase</fullName>
    </submittedName>
</protein>
<evidence type="ECO:0000313" key="2">
    <source>
        <dbReference type="EMBL" id="KAK2772796.1"/>
    </source>
</evidence>
<evidence type="ECO:0000259" key="1">
    <source>
        <dbReference type="Pfam" id="PF02836"/>
    </source>
</evidence>
<dbReference type="Gene3D" id="3.20.20.80">
    <property type="entry name" value="Glycosidases"/>
    <property type="match status" value="1"/>
</dbReference>
<dbReference type="InterPro" id="IPR006103">
    <property type="entry name" value="Glyco_hydro_2_cat"/>
</dbReference>
<dbReference type="GO" id="GO:0005975">
    <property type="term" value="P:carbohydrate metabolic process"/>
    <property type="evidence" value="ECO:0007669"/>
    <property type="project" value="InterPro"/>
</dbReference>
<gene>
    <name evidence="2" type="ORF">CKAH01_13798</name>
</gene>
<feature type="domain" description="Glycoside hydrolase family 2 catalytic" evidence="1">
    <location>
        <begin position="42"/>
        <end position="65"/>
    </location>
</feature>
<accession>A0AAD9YM71</accession>
<comment type="caution">
    <text evidence="2">The sequence shown here is derived from an EMBL/GenBank/DDBJ whole genome shotgun (WGS) entry which is preliminary data.</text>
</comment>
<dbReference type="Pfam" id="PF02836">
    <property type="entry name" value="Glyco_hydro_2_C"/>
    <property type="match status" value="1"/>
</dbReference>
<dbReference type="InterPro" id="IPR017853">
    <property type="entry name" value="GH"/>
</dbReference>
<dbReference type="Proteomes" id="UP001281614">
    <property type="component" value="Unassembled WGS sequence"/>
</dbReference>
<evidence type="ECO:0000313" key="3">
    <source>
        <dbReference type="Proteomes" id="UP001281614"/>
    </source>
</evidence>
<keyword evidence="3" id="KW-1185">Reference proteome</keyword>